<evidence type="ECO:0000259" key="5">
    <source>
        <dbReference type="Pfam" id="PF01764"/>
    </source>
</evidence>
<keyword evidence="8" id="KW-1185">Reference proteome</keyword>
<evidence type="ECO:0000313" key="8">
    <source>
        <dbReference type="Proteomes" id="UP000028545"/>
    </source>
</evidence>
<dbReference type="CDD" id="cd00519">
    <property type="entry name" value="Lipase_3"/>
    <property type="match status" value="1"/>
</dbReference>
<keyword evidence="4" id="KW-0732">Signal</keyword>
<evidence type="ECO:0000256" key="2">
    <source>
        <dbReference type="ARBA" id="ARBA00047591"/>
    </source>
</evidence>
<comment type="caution">
    <text evidence="7">The sequence shown here is derived from an EMBL/GenBank/DDBJ whole genome shotgun (WGS) entry which is preliminary data.</text>
</comment>
<organism evidence="7 8">
    <name type="scientific">Pseudallescheria apiosperma</name>
    <name type="common">Scedosporium apiospermum</name>
    <dbReference type="NCBI Taxonomy" id="563466"/>
    <lineage>
        <taxon>Eukaryota</taxon>
        <taxon>Fungi</taxon>
        <taxon>Dikarya</taxon>
        <taxon>Ascomycota</taxon>
        <taxon>Pezizomycotina</taxon>
        <taxon>Sordariomycetes</taxon>
        <taxon>Hypocreomycetidae</taxon>
        <taxon>Microascales</taxon>
        <taxon>Microascaceae</taxon>
        <taxon>Scedosporium</taxon>
    </lineage>
</organism>
<feature type="chain" id="PRO_5001775066" description="Lipase" evidence="4">
    <location>
        <begin position="19"/>
        <end position="354"/>
    </location>
</feature>
<dbReference type="OrthoDB" id="426718at2759"/>
<accession>A0A084FX14</accession>
<name>A0A084FX14_PSEDA</name>
<proteinExistence type="inferred from homology"/>
<dbReference type="InterPro" id="IPR029058">
    <property type="entry name" value="AB_hydrolase_fold"/>
</dbReference>
<dbReference type="EMBL" id="JOWA01000143">
    <property type="protein sequence ID" value="KEZ39626.1"/>
    <property type="molecule type" value="Genomic_DNA"/>
</dbReference>
<evidence type="ECO:0000313" key="7">
    <source>
        <dbReference type="EMBL" id="KEZ39626.1"/>
    </source>
</evidence>
<gene>
    <name evidence="7" type="ORF">SAPIO_CDS9552</name>
</gene>
<comment type="similarity">
    <text evidence="1">Belongs to the AB hydrolase superfamily. Lipase family. Class 3 subfamily.</text>
</comment>
<dbReference type="GeneID" id="27728624"/>
<evidence type="ECO:0000256" key="1">
    <source>
        <dbReference type="ARBA" id="ARBA00043996"/>
    </source>
</evidence>
<dbReference type="OMA" id="CTRCECT"/>
<dbReference type="PANTHER" id="PTHR45856:SF11">
    <property type="entry name" value="FUNGAL LIPASE-LIKE DOMAIN-CONTAINING PROTEIN"/>
    <property type="match status" value="1"/>
</dbReference>
<dbReference type="Gene3D" id="3.40.50.1820">
    <property type="entry name" value="alpha/beta hydrolase"/>
    <property type="match status" value="1"/>
</dbReference>
<evidence type="ECO:0000256" key="3">
    <source>
        <dbReference type="ARBA" id="ARBA00048461"/>
    </source>
</evidence>
<evidence type="ECO:0000256" key="4">
    <source>
        <dbReference type="SAM" id="SignalP"/>
    </source>
</evidence>
<dbReference type="HOGENOM" id="CLU_032957_1_0_1"/>
<comment type="catalytic activity">
    <reaction evidence="3">
        <text>a monoacylglycerol + H2O = glycerol + a fatty acid + H(+)</text>
        <dbReference type="Rhea" id="RHEA:15245"/>
        <dbReference type="ChEBI" id="CHEBI:15377"/>
        <dbReference type="ChEBI" id="CHEBI:15378"/>
        <dbReference type="ChEBI" id="CHEBI:17408"/>
        <dbReference type="ChEBI" id="CHEBI:17754"/>
        <dbReference type="ChEBI" id="CHEBI:28868"/>
    </reaction>
</comment>
<protein>
    <recommendedName>
        <fullName evidence="9">Lipase</fullName>
    </recommendedName>
</protein>
<dbReference type="GO" id="GO:0016042">
    <property type="term" value="P:lipid catabolic process"/>
    <property type="evidence" value="ECO:0007669"/>
    <property type="project" value="InterPro"/>
</dbReference>
<feature type="signal peptide" evidence="4">
    <location>
        <begin position="1"/>
        <end position="18"/>
    </location>
</feature>
<evidence type="ECO:0000259" key="6">
    <source>
        <dbReference type="Pfam" id="PF03893"/>
    </source>
</evidence>
<evidence type="ECO:0008006" key="9">
    <source>
        <dbReference type="Google" id="ProtNLM"/>
    </source>
</evidence>
<comment type="catalytic activity">
    <reaction evidence="2">
        <text>a diacylglycerol + H2O = a monoacylglycerol + a fatty acid + H(+)</text>
        <dbReference type="Rhea" id="RHEA:32731"/>
        <dbReference type="ChEBI" id="CHEBI:15377"/>
        <dbReference type="ChEBI" id="CHEBI:15378"/>
        <dbReference type="ChEBI" id="CHEBI:17408"/>
        <dbReference type="ChEBI" id="CHEBI:18035"/>
        <dbReference type="ChEBI" id="CHEBI:28868"/>
    </reaction>
</comment>
<dbReference type="PANTHER" id="PTHR45856">
    <property type="entry name" value="ALPHA/BETA-HYDROLASES SUPERFAMILY PROTEIN"/>
    <property type="match status" value="1"/>
</dbReference>
<dbReference type="RefSeq" id="XP_016639425.1">
    <property type="nucleotide sequence ID" value="XM_016790915.1"/>
</dbReference>
<dbReference type="Pfam" id="PF01764">
    <property type="entry name" value="Lipase_3"/>
    <property type="match status" value="1"/>
</dbReference>
<dbReference type="AlphaFoldDB" id="A0A084FX14"/>
<sequence length="354" mass="37751">MVSFKSLGLFGILAAANPIEPGVLDRRAISETDLNNFKFWVQYSAAAYCNVNNDAGSLVTCGSGQCPSVQSNRATIVRTISGPNSGLSAFVAVDPVQKAVVISVRGTINIRNWITKYDTSSPNHAKATPPATNTHTQSLNFGYTDCPSGFPSGCTMHSGFKLAWEEISASVISSVNSALASNPSYRVVSTGHSLGGAVAAIGTAHLRRTLSRSIDIYSYGAPRIGNSVFVDYLSSQSGSHFRVTHGSDPVPRLPPAFLGFRHTTPEYWIASNAGDDGVWGSNEISVCTGTVNLSCNGGTVLLDIIAHLTYFQSVGGCFGATRREDDLVISEEALAERLKTLSLLDQEYFKNHSE</sequence>
<dbReference type="Pfam" id="PF03893">
    <property type="entry name" value="Lipase3_N"/>
    <property type="match status" value="1"/>
</dbReference>
<feature type="domain" description="Mono-/di-acylglycerol lipase N-terminal" evidence="6">
    <location>
        <begin position="12"/>
        <end position="76"/>
    </location>
</feature>
<dbReference type="KEGG" id="sapo:SAPIO_CDS9552"/>
<dbReference type="InterPro" id="IPR002921">
    <property type="entry name" value="Fungal_lipase-type"/>
</dbReference>
<dbReference type="InterPro" id="IPR051218">
    <property type="entry name" value="Sec_MonoDiacylglyc_Lipase"/>
</dbReference>
<feature type="domain" description="Fungal lipase-type" evidence="5">
    <location>
        <begin position="101"/>
        <end position="256"/>
    </location>
</feature>
<reference evidence="7 8" key="1">
    <citation type="journal article" date="2014" name="Genome Announc.">
        <title>Draft genome sequence of the pathogenic fungus Scedosporium apiospermum.</title>
        <authorList>
            <person name="Vandeputte P."/>
            <person name="Ghamrawi S."/>
            <person name="Rechenmann M."/>
            <person name="Iltis A."/>
            <person name="Giraud S."/>
            <person name="Fleury M."/>
            <person name="Thornton C."/>
            <person name="Delhaes L."/>
            <person name="Meyer W."/>
            <person name="Papon N."/>
            <person name="Bouchara J.P."/>
        </authorList>
    </citation>
    <scope>NUCLEOTIDE SEQUENCE [LARGE SCALE GENOMIC DNA]</scope>
    <source>
        <strain evidence="7 8">IHEM 14462</strain>
    </source>
</reference>
<dbReference type="SUPFAM" id="SSF53474">
    <property type="entry name" value="alpha/beta-Hydrolases"/>
    <property type="match status" value="1"/>
</dbReference>
<dbReference type="VEuPathDB" id="FungiDB:SAPIO_CDS9552"/>
<dbReference type="Proteomes" id="UP000028545">
    <property type="component" value="Unassembled WGS sequence"/>
</dbReference>
<dbReference type="InterPro" id="IPR005592">
    <property type="entry name" value="Mono/diacylglycerol_lipase_N"/>
</dbReference>